<dbReference type="GO" id="GO:0008168">
    <property type="term" value="F:methyltransferase activity"/>
    <property type="evidence" value="ECO:0007669"/>
    <property type="project" value="UniProtKB-KW"/>
</dbReference>
<proteinExistence type="predicted"/>
<dbReference type="KEGG" id="mec:Q7C_1345"/>
<dbReference type="Proteomes" id="UP000009145">
    <property type="component" value="Chromosome"/>
</dbReference>
<dbReference type="GO" id="GO:0006281">
    <property type="term" value="P:DNA repair"/>
    <property type="evidence" value="ECO:0007669"/>
    <property type="project" value="InterPro"/>
</dbReference>
<evidence type="ECO:0000313" key="3">
    <source>
        <dbReference type="EMBL" id="AFJ02495.1"/>
    </source>
</evidence>
<dbReference type="SUPFAM" id="SSF46767">
    <property type="entry name" value="Methylated DNA-protein cysteine methyltransferase, C-terminal domain"/>
    <property type="match status" value="1"/>
</dbReference>
<dbReference type="Pfam" id="PF01035">
    <property type="entry name" value="DNA_binding_1"/>
    <property type="match status" value="1"/>
</dbReference>
<dbReference type="InterPro" id="IPR052520">
    <property type="entry name" value="ATL_DNA_repair"/>
</dbReference>
<accession>I1YHV2</accession>
<dbReference type="GO" id="GO:0032259">
    <property type="term" value="P:methylation"/>
    <property type="evidence" value="ECO:0007669"/>
    <property type="project" value="UniProtKB-KW"/>
</dbReference>
<dbReference type="RefSeq" id="WP_014703915.1">
    <property type="nucleotide sequence ID" value="NC_017856.1"/>
</dbReference>
<reference evidence="3 4" key="1">
    <citation type="journal article" date="2012" name="J. Bacteriol.">
        <title>Complete genome sequences of Methylophaga sp. strain JAM1 and Methylophaga sp. strain JAM7.</title>
        <authorList>
            <person name="Villeneuve C."/>
            <person name="Martineau C."/>
            <person name="Mauffrey F."/>
            <person name="Villemur R."/>
        </authorList>
    </citation>
    <scope>NUCLEOTIDE SEQUENCE [LARGE SCALE GENOMIC DNA]</scope>
    <source>
        <strain evidence="3 4">JAM7</strain>
    </source>
</reference>
<name>I1YHV2_METFJ</name>
<dbReference type="Gene3D" id="1.10.10.10">
    <property type="entry name" value="Winged helix-like DNA-binding domain superfamily/Winged helix DNA-binding domain"/>
    <property type="match status" value="1"/>
</dbReference>
<keyword evidence="3" id="KW-0489">Methyltransferase</keyword>
<dbReference type="InterPro" id="IPR036388">
    <property type="entry name" value="WH-like_DNA-bd_sf"/>
</dbReference>
<dbReference type="PANTHER" id="PTHR42942:SF1">
    <property type="entry name" value="ALKYLTRANSFERASE-LIKE PROTEIN 1"/>
    <property type="match status" value="1"/>
</dbReference>
<dbReference type="PATRIC" id="fig|754477.3.peg.1326"/>
<feature type="domain" description="Methylated-DNA-[protein]-cysteine S-methyltransferase DNA binding" evidence="2">
    <location>
        <begin position="5"/>
        <end position="86"/>
    </location>
</feature>
<keyword evidence="3" id="KW-0808">Transferase</keyword>
<organism evidence="3 4">
    <name type="scientific">Methylophaga frappieri (strain ATCC BAA-2434 / DSM 25690 / JAM7)</name>
    <dbReference type="NCBI Taxonomy" id="754477"/>
    <lineage>
        <taxon>Bacteria</taxon>
        <taxon>Pseudomonadati</taxon>
        <taxon>Pseudomonadota</taxon>
        <taxon>Gammaproteobacteria</taxon>
        <taxon>Thiotrichales</taxon>
        <taxon>Piscirickettsiaceae</taxon>
        <taxon>Methylophaga</taxon>
    </lineage>
</organism>
<dbReference type="HOGENOM" id="CLU_000445_52_5_6"/>
<dbReference type="AlphaFoldDB" id="I1YHV2"/>
<dbReference type="EMBL" id="CP003380">
    <property type="protein sequence ID" value="AFJ02495.1"/>
    <property type="molecule type" value="Genomic_DNA"/>
</dbReference>
<keyword evidence="1" id="KW-0227">DNA damage</keyword>
<protein>
    <submittedName>
        <fullName evidence="3">Methylated-DNA-protein-cysteine S-methyltransferase-like protein</fullName>
    </submittedName>
</protein>
<dbReference type="PANTHER" id="PTHR42942">
    <property type="entry name" value="6-O-METHYLGUANINE DNA METHYLTRANSFERASE"/>
    <property type="match status" value="1"/>
</dbReference>
<evidence type="ECO:0000259" key="2">
    <source>
        <dbReference type="Pfam" id="PF01035"/>
    </source>
</evidence>
<evidence type="ECO:0000256" key="1">
    <source>
        <dbReference type="ARBA" id="ARBA00022763"/>
    </source>
</evidence>
<evidence type="ECO:0000313" key="4">
    <source>
        <dbReference type="Proteomes" id="UP000009145"/>
    </source>
</evidence>
<dbReference type="eggNOG" id="COG3695">
    <property type="taxonomic scope" value="Bacteria"/>
</dbReference>
<dbReference type="OrthoDB" id="9132167at2"/>
<sequence>MTPIFDHIIWQLLAAVPSGKVTCYRDLAKQAGYPNHARQVGNILKNLPDGSHLPWHRVIRADGHLAFPVGSAAYQQQYQRLIQEGVRFTGNRVKLAEFRWH</sequence>
<dbReference type="InterPro" id="IPR014048">
    <property type="entry name" value="MethylDNA_cys_MeTrfase_DNA-bd"/>
</dbReference>
<dbReference type="CDD" id="cd06445">
    <property type="entry name" value="ATase"/>
    <property type="match status" value="1"/>
</dbReference>
<keyword evidence="4" id="KW-1185">Reference proteome</keyword>
<dbReference type="InterPro" id="IPR036217">
    <property type="entry name" value="MethylDNA_cys_MeTrfase_DNAb"/>
</dbReference>
<gene>
    <name evidence="3" type="ordered locus">Q7C_1345</name>
</gene>